<proteinExistence type="predicted"/>
<evidence type="ECO:0000313" key="1">
    <source>
        <dbReference type="EMBL" id="RZG67445.1"/>
    </source>
</evidence>
<dbReference type="RefSeq" id="WP_130145283.1">
    <property type="nucleotide sequence ID" value="NZ_SGSU01000007.1"/>
</dbReference>
<sequence>MHLRLQVSGPKGVGLFSPETVDELETMLGHKVVLLKEPRSEFGLGSVVNVFKTAQSLNMHLDIGDKDDSWDFLLLPYKPFDKSILKIYKNDAVWKIRRSYETFPRWSQIDYEEAVEFFNKISQVAGWPSTTGNPSGGGRDNNSPAK</sequence>
<dbReference type="EMBL" id="SGSU01000007">
    <property type="protein sequence ID" value="RZG67445.1"/>
    <property type="molecule type" value="Genomic_DNA"/>
</dbReference>
<gene>
    <name evidence="1" type="ORF">EXE25_07975</name>
</gene>
<accession>A0A4Q7AVB9</accession>
<protein>
    <submittedName>
        <fullName evidence="1">Uncharacterized protein</fullName>
    </submittedName>
</protein>
<name>A0A4Q7AVB9_9GAMM</name>
<evidence type="ECO:0000313" key="2">
    <source>
        <dbReference type="Proteomes" id="UP000293483"/>
    </source>
</evidence>
<dbReference type="AlphaFoldDB" id="A0A4Q7AVB9"/>
<reference evidence="1 2" key="1">
    <citation type="submission" date="2019-02" db="EMBL/GenBank/DDBJ databases">
        <title>The Batch Genome Submission of Acinetobacter spp. strains.</title>
        <authorList>
            <person name="Qin J."/>
            <person name="Hu Y."/>
            <person name="Ye H."/>
            <person name="Wei L."/>
            <person name="Feng Y."/>
            <person name="Zong Z."/>
        </authorList>
    </citation>
    <scope>NUCLEOTIDE SEQUENCE [LARGE SCALE GENOMIC DNA]</scope>
    <source>
        <strain evidence="1 2">WCHABo060081</strain>
    </source>
</reference>
<dbReference type="Proteomes" id="UP000293483">
    <property type="component" value="Unassembled WGS sequence"/>
</dbReference>
<comment type="caution">
    <text evidence="1">The sequence shown here is derived from an EMBL/GenBank/DDBJ whole genome shotgun (WGS) entry which is preliminary data.</text>
</comment>
<organism evidence="1 2">
    <name type="scientific">Acinetobacter bouvetii</name>
    <dbReference type="NCBI Taxonomy" id="202951"/>
    <lineage>
        <taxon>Bacteria</taxon>
        <taxon>Pseudomonadati</taxon>
        <taxon>Pseudomonadota</taxon>
        <taxon>Gammaproteobacteria</taxon>
        <taxon>Moraxellales</taxon>
        <taxon>Moraxellaceae</taxon>
        <taxon>Acinetobacter</taxon>
    </lineage>
</organism>